<dbReference type="InterPro" id="IPR000281">
    <property type="entry name" value="HTH_RpiR"/>
</dbReference>
<evidence type="ECO:0000313" key="6">
    <source>
        <dbReference type="EMBL" id="WPK10329.1"/>
    </source>
</evidence>
<dbReference type="Proteomes" id="UP001322664">
    <property type="component" value="Chromosome"/>
</dbReference>
<keyword evidence="2" id="KW-0238">DNA-binding</keyword>
<reference evidence="6 7" key="1">
    <citation type="submission" date="2023-09" db="EMBL/GenBank/DDBJ databases">
        <authorList>
            <person name="Page C.A."/>
            <person name="Perez-Diaz I.M."/>
        </authorList>
    </citation>
    <scope>NUCLEOTIDE SEQUENCE [LARGE SCALE GENOMIC DNA]</scope>
    <source>
        <strain evidence="6 7">Ll15</strain>
    </source>
</reference>
<dbReference type="Gene3D" id="3.40.50.10490">
    <property type="entry name" value="Glucose-6-phosphate isomerase like protein, domain 1"/>
    <property type="match status" value="1"/>
</dbReference>
<dbReference type="InterPro" id="IPR001347">
    <property type="entry name" value="SIS_dom"/>
</dbReference>
<protein>
    <submittedName>
        <fullName evidence="6">MurR/RpiR family transcriptional regulator</fullName>
    </submittedName>
</protein>
<evidence type="ECO:0000259" key="5">
    <source>
        <dbReference type="PROSITE" id="PS51464"/>
    </source>
</evidence>
<evidence type="ECO:0000259" key="4">
    <source>
        <dbReference type="PROSITE" id="PS51071"/>
    </source>
</evidence>
<evidence type="ECO:0000256" key="2">
    <source>
        <dbReference type="ARBA" id="ARBA00023125"/>
    </source>
</evidence>
<dbReference type="Gene3D" id="1.10.10.10">
    <property type="entry name" value="Winged helix-like DNA-binding domain superfamily/Winged helix DNA-binding domain"/>
    <property type="match status" value="1"/>
</dbReference>
<dbReference type="SUPFAM" id="SSF46689">
    <property type="entry name" value="Homeodomain-like"/>
    <property type="match status" value="1"/>
</dbReference>
<dbReference type="RefSeq" id="WP_319835599.1">
    <property type="nucleotide sequence ID" value="NZ_CP137624.1"/>
</dbReference>
<dbReference type="InterPro" id="IPR047640">
    <property type="entry name" value="RpiR-like"/>
</dbReference>
<dbReference type="SUPFAM" id="SSF53697">
    <property type="entry name" value="SIS domain"/>
    <property type="match status" value="1"/>
</dbReference>
<dbReference type="InterPro" id="IPR009057">
    <property type="entry name" value="Homeodomain-like_sf"/>
</dbReference>
<dbReference type="PANTHER" id="PTHR30514">
    <property type="entry name" value="GLUCOKINASE"/>
    <property type="match status" value="1"/>
</dbReference>
<organism evidence="6 7">
    <name type="scientific">Lysinibacillus louembei</name>
    <dbReference type="NCBI Taxonomy" id="1470088"/>
    <lineage>
        <taxon>Bacteria</taxon>
        <taxon>Bacillati</taxon>
        <taxon>Bacillota</taxon>
        <taxon>Bacilli</taxon>
        <taxon>Bacillales</taxon>
        <taxon>Bacillaceae</taxon>
        <taxon>Lysinibacillus</taxon>
    </lineage>
</organism>
<dbReference type="InterPro" id="IPR036388">
    <property type="entry name" value="WH-like_DNA-bd_sf"/>
</dbReference>
<name>A0ABZ0RQ31_9BACI</name>
<dbReference type="PROSITE" id="PS51464">
    <property type="entry name" value="SIS"/>
    <property type="match status" value="1"/>
</dbReference>
<evidence type="ECO:0000256" key="3">
    <source>
        <dbReference type="ARBA" id="ARBA00023163"/>
    </source>
</evidence>
<dbReference type="CDD" id="cd05013">
    <property type="entry name" value="SIS_RpiR"/>
    <property type="match status" value="1"/>
</dbReference>
<dbReference type="InterPro" id="IPR035472">
    <property type="entry name" value="RpiR-like_SIS"/>
</dbReference>
<evidence type="ECO:0000313" key="7">
    <source>
        <dbReference type="Proteomes" id="UP001322664"/>
    </source>
</evidence>
<dbReference type="Pfam" id="PF01380">
    <property type="entry name" value="SIS"/>
    <property type="match status" value="1"/>
</dbReference>
<dbReference type="Pfam" id="PF01418">
    <property type="entry name" value="HTH_6"/>
    <property type="match status" value="1"/>
</dbReference>
<dbReference type="EMBL" id="CP137624">
    <property type="protein sequence ID" value="WPK10329.1"/>
    <property type="molecule type" value="Genomic_DNA"/>
</dbReference>
<dbReference type="PANTHER" id="PTHR30514:SF18">
    <property type="entry name" value="RPIR-FAMILY TRANSCRIPTIONAL REGULATOR"/>
    <property type="match status" value="1"/>
</dbReference>
<accession>A0ABZ0RQ31</accession>
<sequence>MISIKKKIEQHFSTLSKSQQKVANFVLNNPSFISMHSAAEVGKKAGASETTVIRFCYSVGLDGYVQLQQKWREYLFEHNTNSTLGNYVASKKALPSEQLCEKVMGQMSKQIANVATQIDSQQFHEVTKKIHEASTIYLIGAGGSIFATQWLQFTLNMLRPGVKLVHTDTSTLIRTLQEVDETAVAIVVSLHRYYKEPIEIAEQFQQRGAYIIAITDTNVAPIHPYAHETFVLQQVELSTIDLMPVLMAFLNTLVAGMMSHDIPYYNQQRINYDDFQNSFLANRWS</sequence>
<proteinExistence type="predicted"/>
<keyword evidence="7" id="KW-1185">Reference proteome</keyword>
<keyword evidence="1" id="KW-0805">Transcription regulation</keyword>
<gene>
    <name evidence="6" type="ORF">R6U77_10315</name>
</gene>
<dbReference type="InterPro" id="IPR046348">
    <property type="entry name" value="SIS_dom_sf"/>
</dbReference>
<feature type="domain" description="SIS" evidence="5">
    <location>
        <begin position="126"/>
        <end position="263"/>
    </location>
</feature>
<dbReference type="PROSITE" id="PS51071">
    <property type="entry name" value="HTH_RPIR"/>
    <property type="match status" value="1"/>
</dbReference>
<keyword evidence="3" id="KW-0804">Transcription</keyword>
<feature type="domain" description="HTH rpiR-type" evidence="4">
    <location>
        <begin position="2"/>
        <end position="78"/>
    </location>
</feature>
<evidence type="ECO:0000256" key="1">
    <source>
        <dbReference type="ARBA" id="ARBA00023015"/>
    </source>
</evidence>